<evidence type="ECO:0000313" key="2">
    <source>
        <dbReference type="Proteomes" id="UP000299102"/>
    </source>
</evidence>
<sequence>MSEACSTKTIIFSTGFAAALNFFARSTSSPMSMPVITDSKTLMSSVDESFETLLGGSLRGPAVILAYDILAHMSKTTGRRPVCVFVACARGSAEVAQALNVACSLKAIFGRIIVKLTIETLC</sequence>
<evidence type="ECO:0000313" key="1">
    <source>
        <dbReference type="EMBL" id="GBP25985.1"/>
    </source>
</evidence>
<gene>
    <name evidence="1" type="ORF">EVAR_84544_1</name>
</gene>
<accession>A0A4C1UHT8</accession>
<keyword evidence="2" id="KW-1185">Reference proteome</keyword>
<name>A0A4C1UHT8_EUMVA</name>
<reference evidence="1 2" key="1">
    <citation type="journal article" date="2019" name="Commun. Biol.">
        <title>The bagworm genome reveals a unique fibroin gene that provides high tensile strength.</title>
        <authorList>
            <person name="Kono N."/>
            <person name="Nakamura H."/>
            <person name="Ohtoshi R."/>
            <person name="Tomita M."/>
            <person name="Numata K."/>
            <person name="Arakawa K."/>
        </authorList>
    </citation>
    <scope>NUCLEOTIDE SEQUENCE [LARGE SCALE GENOMIC DNA]</scope>
</reference>
<comment type="caution">
    <text evidence="1">The sequence shown here is derived from an EMBL/GenBank/DDBJ whole genome shotgun (WGS) entry which is preliminary data.</text>
</comment>
<organism evidence="1 2">
    <name type="scientific">Eumeta variegata</name>
    <name type="common">Bagworm moth</name>
    <name type="synonym">Eumeta japonica</name>
    <dbReference type="NCBI Taxonomy" id="151549"/>
    <lineage>
        <taxon>Eukaryota</taxon>
        <taxon>Metazoa</taxon>
        <taxon>Ecdysozoa</taxon>
        <taxon>Arthropoda</taxon>
        <taxon>Hexapoda</taxon>
        <taxon>Insecta</taxon>
        <taxon>Pterygota</taxon>
        <taxon>Neoptera</taxon>
        <taxon>Endopterygota</taxon>
        <taxon>Lepidoptera</taxon>
        <taxon>Glossata</taxon>
        <taxon>Ditrysia</taxon>
        <taxon>Tineoidea</taxon>
        <taxon>Psychidae</taxon>
        <taxon>Oiketicinae</taxon>
        <taxon>Eumeta</taxon>
    </lineage>
</organism>
<dbReference type="Proteomes" id="UP000299102">
    <property type="component" value="Unassembled WGS sequence"/>
</dbReference>
<proteinExistence type="predicted"/>
<dbReference type="AlphaFoldDB" id="A0A4C1UHT8"/>
<dbReference type="EMBL" id="BGZK01000174">
    <property type="protein sequence ID" value="GBP25985.1"/>
    <property type="molecule type" value="Genomic_DNA"/>
</dbReference>
<protein>
    <submittedName>
        <fullName evidence="1">Uncharacterized protein</fullName>
    </submittedName>
</protein>